<feature type="compositionally biased region" description="Pro residues" evidence="1">
    <location>
        <begin position="1"/>
        <end position="10"/>
    </location>
</feature>
<gene>
    <name evidence="3" type="ORF">ENY07_06700</name>
</gene>
<accession>A0A8J4HAS1</accession>
<dbReference type="AlphaFoldDB" id="A0A8J4HAS1"/>
<proteinExistence type="predicted"/>
<reference evidence="3" key="1">
    <citation type="journal article" date="2020" name="mSystems">
        <title>Genome- and Community-Level Interaction Insights into Carbon Utilization and Element Cycling Functions of Hydrothermarchaeota in Hydrothermal Sediment.</title>
        <authorList>
            <person name="Zhou Z."/>
            <person name="Liu Y."/>
            <person name="Xu W."/>
            <person name="Pan J."/>
            <person name="Luo Z.H."/>
            <person name="Li M."/>
        </authorList>
    </citation>
    <scope>NUCLEOTIDE SEQUENCE</scope>
    <source>
        <strain evidence="3">SpSt-997</strain>
    </source>
</reference>
<dbReference type="PROSITE" id="PS50883">
    <property type="entry name" value="EAL"/>
    <property type="match status" value="1"/>
</dbReference>
<dbReference type="CDD" id="cd01948">
    <property type="entry name" value="EAL"/>
    <property type="match status" value="1"/>
</dbReference>
<dbReference type="InterPro" id="IPR052155">
    <property type="entry name" value="Biofilm_reg_signaling"/>
</dbReference>
<feature type="compositionally biased region" description="Polar residues" evidence="1">
    <location>
        <begin position="37"/>
        <end position="46"/>
    </location>
</feature>
<dbReference type="PANTHER" id="PTHR44757">
    <property type="entry name" value="DIGUANYLATE CYCLASE DGCP"/>
    <property type="match status" value="1"/>
</dbReference>
<dbReference type="SUPFAM" id="SSF141868">
    <property type="entry name" value="EAL domain-like"/>
    <property type="match status" value="1"/>
</dbReference>
<dbReference type="SMART" id="SM00052">
    <property type="entry name" value="EAL"/>
    <property type="match status" value="1"/>
</dbReference>
<feature type="domain" description="EAL" evidence="2">
    <location>
        <begin position="101"/>
        <end position="350"/>
    </location>
</feature>
<dbReference type="PANTHER" id="PTHR44757:SF2">
    <property type="entry name" value="BIOFILM ARCHITECTURE MAINTENANCE PROTEIN MBAA"/>
    <property type="match status" value="1"/>
</dbReference>
<feature type="region of interest" description="Disordered" evidence="1">
    <location>
        <begin position="1"/>
        <end position="84"/>
    </location>
</feature>
<dbReference type="InterPro" id="IPR035919">
    <property type="entry name" value="EAL_sf"/>
</dbReference>
<dbReference type="EMBL" id="DTQM01000124">
    <property type="protein sequence ID" value="HGC42893.1"/>
    <property type="molecule type" value="Genomic_DNA"/>
</dbReference>
<comment type="caution">
    <text evidence="3">The sequence shown here is derived from an EMBL/GenBank/DDBJ whole genome shotgun (WGS) entry which is preliminary data.</text>
</comment>
<evidence type="ECO:0000256" key="1">
    <source>
        <dbReference type="SAM" id="MobiDB-lite"/>
    </source>
</evidence>
<evidence type="ECO:0000313" key="3">
    <source>
        <dbReference type="EMBL" id="HGC42893.1"/>
    </source>
</evidence>
<dbReference type="Pfam" id="PF00563">
    <property type="entry name" value="EAL"/>
    <property type="match status" value="1"/>
</dbReference>
<protein>
    <submittedName>
        <fullName evidence="3">EAL domain-containing protein</fullName>
    </submittedName>
</protein>
<dbReference type="InterPro" id="IPR001633">
    <property type="entry name" value="EAL_dom"/>
</dbReference>
<name>A0A8J4HAS1_9PROT</name>
<organism evidence="3">
    <name type="scientific">Acidicaldus sp</name>
    <dbReference type="NCBI Taxonomy" id="1872105"/>
    <lineage>
        <taxon>Bacteria</taxon>
        <taxon>Pseudomonadati</taxon>
        <taxon>Pseudomonadota</taxon>
        <taxon>Alphaproteobacteria</taxon>
        <taxon>Acetobacterales</taxon>
        <taxon>Acetobacteraceae</taxon>
        <taxon>Acidicaldus</taxon>
    </lineage>
</organism>
<sequence length="350" mass="37739">MARPSCPPRPWSRGENSRRSRRSPHPSPPHVYPRPAFTQSSRSSARMTPVTLFATGSNDLTSPPPDTSARPARMATTSDQPSGWERASGLERVFGLERAEFKRLEQDIRRALGAADFALLYQPRYQLRPHRPVGAEALIRWQHRKRGLVPPGLFLPVAEQSGLINEIGGFVLHAACVAAAGWPSSLGVSVNISARQLLDGVLLDQVAAALEATALDPERLELEVTETILLDLSLDVQFMLAALRDLGVGLALDDFGTGHTSLATLKRLPFTVMKIDRSVVRTLPRDREDAAIVRAIVGTAQALGLSVVAEGIENAEQEAFLAAIGCDSGQGFLFSPPLSGHEISRLGAGV</sequence>
<evidence type="ECO:0000259" key="2">
    <source>
        <dbReference type="PROSITE" id="PS50883"/>
    </source>
</evidence>
<dbReference type="Gene3D" id="3.20.20.450">
    <property type="entry name" value="EAL domain"/>
    <property type="match status" value="1"/>
</dbReference>